<dbReference type="RefSeq" id="WP_344632789.1">
    <property type="nucleotide sequence ID" value="NZ_BAAATJ010000023.1"/>
</dbReference>
<evidence type="ECO:0000256" key="2">
    <source>
        <dbReference type="SAM" id="SignalP"/>
    </source>
</evidence>
<evidence type="ECO:0008006" key="5">
    <source>
        <dbReference type="Google" id="ProtNLM"/>
    </source>
</evidence>
<sequence>MRTSARYAGAAAALAAVLLVGGCGSGGGESGDPEPKETARETAEPTQDAGDSPSKGGVEGTWSTKNGADALVLSISNGQAALLGETACSGPVDTGADPVTFTLKCTDGSTDRTEGTVKSVDGESLTVAWKSGSTDTFTKVEVPTEIPTDIGDLPTDLGDLAEE</sequence>
<evidence type="ECO:0000313" key="3">
    <source>
        <dbReference type="EMBL" id="GAA2410174.1"/>
    </source>
</evidence>
<feature type="chain" id="PRO_5047121842" description="Lipoprotein" evidence="2">
    <location>
        <begin position="26"/>
        <end position="163"/>
    </location>
</feature>
<name>A0ABP5VU49_9ACTN</name>
<dbReference type="PROSITE" id="PS51257">
    <property type="entry name" value="PROKAR_LIPOPROTEIN"/>
    <property type="match status" value="1"/>
</dbReference>
<evidence type="ECO:0000256" key="1">
    <source>
        <dbReference type="SAM" id="MobiDB-lite"/>
    </source>
</evidence>
<keyword evidence="4" id="KW-1185">Reference proteome</keyword>
<protein>
    <recommendedName>
        <fullName evidence="5">Lipoprotein</fullName>
    </recommendedName>
</protein>
<feature type="region of interest" description="Disordered" evidence="1">
    <location>
        <begin position="23"/>
        <end position="63"/>
    </location>
</feature>
<evidence type="ECO:0000313" key="4">
    <source>
        <dbReference type="Proteomes" id="UP001500058"/>
    </source>
</evidence>
<keyword evidence="2" id="KW-0732">Signal</keyword>
<organism evidence="3 4">
    <name type="scientific">Streptomyces glaucosporus</name>
    <dbReference type="NCBI Taxonomy" id="284044"/>
    <lineage>
        <taxon>Bacteria</taxon>
        <taxon>Bacillati</taxon>
        <taxon>Actinomycetota</taxon>
        <taxon>Actinomycetes</taxon>
        <taxon>Kitasatosporales</taxon>
        <taxon>Streptomycetaceae</taxon>
        <taxon>Streptomyces</taxon>
    </lineage>
</organism>
<proteinExistence type="predicted"/>
<reference evidence="4" key="1">
    <citation type="journal article" date="2019" name="Int. J. Syst. Evol. Microbiol.">
        <title>The Global Catalogue of Microorganisms (GCM) 10K type strain sequencing project: providing services to taxonomists for standard genome sequencing and annotation.</title>
        <authorList>
            <consortium name="The Broad Institute Genomics Platform"/>
            <consortium name="The Broad Institute Genome Sequencing Center for Infectious Disease"/>
            <person name="Wu L."/>
            <person name="Ma J."/>
        </authorList>
    </citation>
    <scope>NUCLEOTIDE SEQUENCE [LARGE SCALE GENOMIC DNA]</scope>
    <source>
        <strain evidence="4">JCM 6921</strain>
    </source>
</reference>
<gene>
    <name evidence="3" type="ORF">GCM10010420_43640</name>
</gene>
<dbReference type="EMBL" id="BAAATJ010000023">
    <property type="protein sequence ID" value="GAA2410174.1"/>
    <property type="molecule type" value="Genomic_DNA"/>
</dbReference>
<comment type="caution">
    <text evidence="3">The sequence shown here is derived from an EMBL/GenBank/DDBJ whole genome shotgun (WGS) entry which is preliminary data.</text>
</comment>
<dbReference type="Proteomes" id="UP001500058">
    <property type="component" value="Unassembled WGS sequence"/>
</dbReference>
<feature type="signal peptide" evidence="2">
    <location>
        <begin position="1"/>
        <end position="25"/>
    </location>
</feature>
<feature type="compositionally biased region" description="Basic and acidic residues" evidence="1">
    <location>
        <begin position="33"/>
        <end position="43"/>
    </location>
</feature>
<accession>A0ABP5VU49</accession>